<feature type="coiled-coil region" evidence="1">
    <location>
        <begin position="150"/>
        <end position="285"/>
    </location>
</feature>
<reference evidence="3 4" key="1">
    <citation type="submission" date="2016-11" db="EMBL/GenBank/DDBJ databases">
        <title>The macronuclear genome of Stentor coeruleus: a giant cell with tiny introns.</title>
        <authorList>
            <person name="Slabodnick M."/>
            <person name="Ruby J.G."/>
            <person name="Reiff S.B."/>
            <person name="Swart E.C."/>
            <person name="Gosai S."/>
            <person name="Prabakaran S."/>
            <person name="Witkowska E."/>
            <person name="Larue G.E."/>
            <person name="Fisher S."/>
            <person name="Freeman R.M."/>
            <person name="Gunawardena J."/>
            <person name="Chu W."/>
            <person name="Stover N.A."/>
            <person name="Gregory B.D."/>
            <person name="Nowacki M."/>
            <person name="Derisi J."/>
            <person name="Roy S.W."/>
            <person name="Marshall W.F."/>
            <person name="Sood P."/>
        </authorList>
    </citation>
    <scope>NUCLEOTIDE SEQUENCE [LARGE SCALE GENOMIC DNA]</scope>
    <source>
        <strain evidence="3">WM001</strain>
    </source>
</reference>
<feature type="region of interest" description="Disordered" evidence="2">
    <location>
        <begin position="1"/>
        <end position="45"/>
    </location>
</feature>
<feature type="compositionally biased region" description="Polar residues" evidence="2">
    <location>
        <begin position="1"/>
        <end position="17"/>
    </location>
</feature>
<feature type="compositionally biased region" description="Polar residues" evidence="2">
    <location>
        <begin position="31"/>
        <end position="42"/>
    </location>
</feature>
<feature type="coiled-coil region" evidence="1">
    <location>
        <begin position="500"/>
        <end position="598"/>
    </location>
</feature>
<feature type="coiled-coil region" evidence="1">
    <location>
        <begin position="325"/>
        <end position="390"/>
    </location>
</feature>
<accession>A0A1R2BRU4</accession>
<dbReference type="Proteomes" id="UP000187209">
    <property type="component" value="Unassembled WGS sequence"/>
</dbReference>
<dbReference type="EMBL" id="MPUH01000467">
    <property type="protein sequence ID" value="OMJ79528.1"/>
    <property type="molecule type" value="Genomic_DNA"/>
</dbReference>
<name>A0A1R2BRU4_9CILI</name>
<keyword evidence="1" id="KW-0175">Coiled coil</keyword>
<feature type="compositionally biased region" description="Basic and acidic residues" evidence="2">
    <location>
        <begin position="18"/>
        <end position="27"/>
    </location>
</feature>
<evidence type="ECO:0000313" key="4">
    <source>
        <dbReference type="Proteomes" id="UP000187209"/>
    </source>
</evidence>
<protein>
    <submittedName>
        <fullName evidence="3">Uncharacterized protein</fullName>
    </submittedName>
</protein>
<sequence length="646" mass="75165">MFTPRPQNKSNPSFNIESTKEPTDNLERPPSSKTSSNKNLSQEIKDKESLLAGLNNEIRNRQKVVSQMMDKNSDTALQEKLKTLEEEVLLRDRQMTVLNDRLIVLDAQLKENHPDSHGKQKDEYILKLQEDIIRLGKDKEIMDEKARNNETSWRNEKKKWENERDKLIKDRENVVKNEEKTKMELEKTQNALVDGQNDIKKLKEINENANTSIANLNKKTLELSQELEKSSETIYQCNLKIKAGEELQKSLQELKENLNKSENEIKTKNYENEELKAQKSKLETVCYEQSLKVQDVQILLREEARKTKELETQLNIKESSYKGELDSVTKQLNQAISQLQVVKNELEDKKTLEAEVKMRLDQNFTYQNRIKSMESTLKEKDRQISLIQSQESTMKDRIKELEIANNTIKTEKNLQEKSSNDKIKLLESEIDDLKKKAKNTGETLAEKNSDLQKLQNSNIDLLHKMEETKKYYETLGLKYTNFDQQLKDTKYRSGMFENKCQELEKDNNIKEAQIKEAISKLKCLENDIMAKESLLIQKDSIISKLSKDVDDMKKTLQQAHAKFRITLAEEMKNFEAKLEDKEREIKILKDMIRSGQTQLKQREGELSRFKGGGQLNSVSARSPMSSKKDLKTEAFHLAENFSKSTL</sequence>
<feature type="region of interest" description="Disordered" evidence="2">
    <location>
        <begin position="599"/>
        <end position="631"/>
    </location>
</feature>
<feature type="coiled-coil region" evidence="1">
    <location>
        <begin position="416"/>
        <end position="464"/>
    </location>
</feature>
<proteinExistence type="predicted"/>
<feature type="compositionally biased region" description="Polar residues" evidence="2">
    <location>
        <begin position="615"/>
        <end position="625"/>
    </location>
</feature>
<dbReference type="SUPFAM" id="SSF57997">
    <property type="entry name" value="Tropomyosin"/>
    <property type="match status" value="1"/>
</dbReference>
<evidence type="ECO:0000313" key="3">
    <source>
        <dbReference type="EMBL" id="OMJ79528.1"/>
    </source>
</evidence>
<evidence type="ECO:0000256" key="1">
    <source>
        <dbReference type="SAM" id="Coils"/>
    </source>
</evidence>
<keyword evidence="4" id="KW-1185">Reference proteome</keyword>
<dbReference type="OrthoDB" id="324885at2759"/>
<comment type="caution">
    <text evidence="3">The sequence shown here is derived from an EMBL/GenBank/DDBJ whole genome shotgun (WGS) entry which is preliminary data.</text>
</comment>
<evidence type="ECO:0000256" key="2">
    <source>
        <dbReference type="SAM" id="MobiDB-lite"/>
    </source>
</evidence>
<gene>
    <name evidence="3" type="ORF">SteCoe_20457</name>
</gene>
<dbReference type="AlphaFoldDB" id="A0A1R2BRU4"/>
<organism evidence="3 4">
    <name type="scientific">Stentor coeruleus</name>
    <dbReference type="NCBI Taxonomy" id="5963"/>
    <lineage>
        <taxon>Eukaryota</taxon>
        <taxon>Sar</taxon>
        <taxon>Alveolata</taxon>
        <taxon>Ciliophora</taxon>
        <taxon>Postciliodesmatophora</taxon>
        <taxon>Heterotrichea</taxon>
        <taxon>Heterotrichida</taxon>
        <taxon>Stentoridae</taxon>
        <taxon>Stentor</taxon>
    </lineage>
</organism>